<feature type="non-terminal residue" evidence="1">
    <location>
        <position position="1"/>
    </location>
</feature>
<reference evidence="1 2" key="1">
    <citation type="submission" date="2020-04" db="EMBL/GenBank/DDBJ databases">
        <authorList>
            <person name="Alioto T."/>
            <person name="Alioto T."/>
            <person name="Gomez Garrido J."/>
        </authorList>
    </citation>
    <scope>NUCLEOTIDE SEQUENCE [LARGE SCALE GENOMIC DNA]</scope>
</reference>
<sequence>GEKKENSSSPEKLENGPIEKKFSALDELLCSQPPQKVNLCWNQDALFCFPHI</sequence>
<gene>
    <name evidence="1" type="ORF">CLODIP_2_CD02033</name>
</gene>
<evidence type="ECO:0000313" key="2">
    <source>
        <dbReference type="Proteomes" id="UP000494165"/>
    </source>
</evidence>
<evidence type="ECO:0000313" key="1">
    <source>
        <dbReference type="EMBL" id="CAB3386993.1"/>
    </source>
</evidence>
<proteinExistence type="predicted"/>
<name>A0A8S1E9X5_9INSE</name>
<comment type="caution">
    <text evidence="1">The sequence shown here is derived from an EMBL/GenBank/DDBJ whole genome shotgun (WGS) entry which is preliminary data.</text>
</comment>
<dbReference type="AlphaFoldDB" id="A0A8S1E9X5"/>
<organism evidence="1 2">
    <name type="scientific">Cloeon dipterum</name>
    <dbReference type="NCBI Taxonomy" id="197152"/>
    <lineage>
        <taxon>Eukaryota</taxon>
        <taxon>Metazoa</taxon>
        <taxon>Ecdysozoa</taxon>
        <taxon>Arthropoda</taxon>
        <taxon>Hexapoda</taxon>
        <taxon>Insecta</taxon>
        <taxon>Pterygota</taxon>
        <taxon>Palaeoptera</taxon>
        <taxon>Ephemeroptera</taxon>
        <taxon>Pisciforma</taxon>
        <taxon>Baetidae</taxon>
        <taxon>Cloeon</taxon>
    </lineage>
</organism>
<keyword evidence="2" id="KW-1185">Reference proteome</keyword>
<accession>A0A8S1E9X5</accession>
<protein>
    <submittedName>
        <fullName evidence="1">Uncharacterized protein</fullName>
    </submittedName>
</protein>
<dbReference type="EMBL" id="CADEPI010000526">
    <property type="protein sequence ID" value="CAB3386993.1"/>
    <property type="molecule type" value="Genomic_DNA"/>
</dbReference>
<dbReference type="Proteomes" id="UP000494165">
    <property type="component" value="Unassembled WGS sequence"/>
</dbReference>